<evidence type="ECO:0000313" key="3">
    <source>
        <dbReference type="Proteomes" id="UP000028828"/>
    </source>
</evidence>
<evidence type="ECO:0000256" key="1">
    <source>
        <dbReference type="SAM" id="MobiDB-lite"/>
    </source>
</evidence>
<feature type="compositionally biased region" description="Basic residues" evidence="1">
    <location>
        <begin position="82"/>
        <end position="91"/>
    </location>
</feature>
<name>A0A086KQ13_TOXGO</name>
<dbReference type="EMBL" id="AEYI02000689">
    <property type="protein sequence ID" value="KFG46481.1"/>
    <property type="molecule type" value="Genomic_DNA"/>
</dbReference>
<dbReference type="VEuPathDB" id="ToxoDB:TGP89_419090"/>
<comment type="caution">
    <text evidence="2">The sequence shown here is derived from an EMBL/GenBank/DDBJ whole genome shotgun (WGS) entry which is preliminary data.</text>
</comment>
<dbReference type="AlphaFoldDB" id="A0A086KQ13"/>
<feature type="region of interest" description="Disordered" evidence="1">
    <location>
        <begin position="1"/>
        <end position="103"/>
    </location>
</feature>
<sequence>MAQTEQERGEEPTRRERAERRRRREEQERQTEDRTQRGDGRERDAGRKREWSRHTGGGRGEAYETDGRSAFGDLSAQMSRKALQKSRKHQKSSQPQFMCRRTP</sequence>
<reference evidence="2 3" key="1">
    <citation type="submission" date="2014-03" db="EMBL/GenBank/DDBJ databases">
        <authorList>
            <person name="Sibley D."/>
            <person name="Venepally P."/>
            <person name="Karamycheva S."/>
            <person name="Hadjithomas M."/>
            <person name="Khan A."/>
            <person name="Brunk B."/>
            <person name="Roos D."/>
            <person name="Caler E."/>
            <person name="Lorenzi H."/>
        </authorList>
    </citation>
    <scope>NUCLEOTIDE SEQUENCE [LARGE SCALE GENOMIC DNA]</scope>
    <source>
        <strain evidence="3">p89</strain>
    </source>
</reference>
<proteinExistence type="predicted"/>
<dbReference type="Proteomes" id="UP000028828">
    <property type="component" value="Unassembled WGS sequence"/>
</dbReference>
<protein>
    <submittedName>
        <fullName evidence="2">Uncharacterized protein</fullName>
    </submittedName>
</protein>
<organism evidence="2 3">
    <name type="scientific">Toxoplasma gondii p89</name>
    <dbReference type="NCBI Taxonomy" id="943119"/>
    <lineage>
        <taxon>Eukaryota</taxon>
        <taxon>Sar</taxon>
        <taxon>Alveolata</taxon>
        <taxon>Apicomplexa</taxon>
        <taxon>Conoidasida</taxon>
        <taxon>Coccidia</taxon>
        <taxon>Eucoccidiorida</taxon>
        <taxon>Eimeriorina</taxon>
        <taxon>Sarcocystidae</taxon>
        <taxon>Toxoplasma</taxon>
    </lineage>
</organism>
<accession>A0A086KQ13</accession>
<feature type="compositionally biased region" description="Basic and acidic residues" evidence="1">
    <location>
        <begin position="1"/>
        <end position="53"/>
    </location>
</feature>
<evidence type="ECO:0000313" key="2">
    <source>
        <dbReference type="EMBL" id="KFG46481.1"/>
    </source>
</evidence>
<gene>
    <name evidence="2" type="ORF">TGP89_419090</name>
</gene>